<dbReference type="InterPro" id="IPR051045">
    <property type="entry name" value="TonB-dependent_transducer"/>
</dbReference>
<evidence type="ECO:0000256" key="4">
    <source>
        <dbReference type="ARBA" id="ARBA00022475"/>
    </source>
</evidence>
<dbReference type="PROSITE" id="PS52015">
    <property type="entry name" value="TONB_CTD"/>
    <property type="match status" value="1"/>
</dbReference>
<keyword evidence="7" id="KW-0653">Protein transport</keyword>
<gene>
    <name evidence="12" type="ORF">HME9304_02238</name>
</gene>
<evidence type="ECO:0000256" key="9">
    <source>
        <dbReference type="ARBA" id="ARBA00023136"/>
    </source>
</evidence>
<comment type="subcellular location">
    <subcellularLocation>
        <location evidence="1">Cell inner membrane</location>
        <topology evidence="1">Single-pass membrane protein</topology>
        <orientation evidence="1">Periplasmic side</orientation>
    </subcellularLocation>
</comment>
<evidence type="ECO:0000313" key="13">
    <source>
        <dbReference type="Proteomes" id="UP000248536"/>
    </source>
</evidence>
<dbReference type="Gene3D" id="3.30.1150.10">
    <property type="match status" value="1"/>
</dbReference>
<dbReference type="EMBL" id="CP030104">
    <property type="protein sequence ID" value="AWX45226.1"/>
    <property type="molecule type" value="Genomic_DNA"/>
</dbReference>
<evidence type="ECO:0000313" key="12">
    <source>
        <dbReference type="EMBL" id="AWX45226.1"/>
    </source>
</evidence>
<feature type="domain" description="TonB C-terminal" evidence="11">
    <location>
        <begin position="145"/>
        <end position="234"/>
    </location>
</feature>
<evidence type="ECO:0000256" key="10">
    <source>
        <dbReference type="SAM" id="Phobius"/>
    </source>
</evidence>
<proteinExistence type="inferred from homology"/>
<dbReference type="GO" id="GO:0098797">
    <property type="term" value="C:plasma membrane protein complex"/>
    <property type="evidence" value="ECO:0007669"/>
    <property type="project" value="TreeGrafter"/>
</dbReference>
<accession>A0A2Z4LTS3</accession>
<dbReference type="AlphaFoldDB" id="A0A2Z4LTS3"/>
<dbReference type="PANTHER" id="PTHR33446">
    <property type="entry name" value="PROTEIN TONB-RELATED"/>
    <property type="match status" value="1"/>
</dbReference>
<dbReference type="InterPro" id="IPR037682">
    <property type="entry name" value="TonB_C"/>
</dbReference>
<evidence type="ECO:0000256" key="5">
    <source>
        <dbReference type="ARBA" id="ARBA00022519"/>
    </source>
</evidence>
<keyword evidence="4" id="KW-1003">Cell membrane</keyword>
<dbReference type="InterPro" id="IPR006260">
    <property type="entry name" value="TonB/TolA_C"/>
</dbReference>
<dbReference type="NCBIfam" id="TIGR01352">
    <property type="entry name" value="tonB_Cterm"/>
    <property type="match status" value="1"/>
</dbReference>
<dbReference type="GO" id="GO:0015891">
    <property type="term" value="P:siderophore transport"/>
    <property type="evidence" value="ECO:0007669"/>
    <property type="project" value="InterPro"/>
</dbReference>
<dbReference type="GO" id="GO:0030288">
    <property type="term" value="C:outer membrane-bounded periplasmic space"/>
    <property type="evidence" value="ECO:0007669"/>
    <property type="project" value="InterPro"/>
</dbReference>
<dbReference type="RefSeq" id="WP_112378636.1">
    <property type="nucleotide sequence ID" value="NZ_CP030104.1"/>
</dbReference>
<evidence type="ECO:0000259" key="11">
    <source>
        <dbReference type="PROSITE" id="PS52015"/>
    </source>
</evidence>
<dbReference type="OrthoDB" id="1522859at2"/>
<keyword evidence="5" id="KW-0997">Cell inner membrane</keyword>
<dbReference type="PANTHER" id="PTHR33446:SF2">
    <property type="entry name" value="PROTEIN TONB"/>
    <property type="match status" value="1"/>
</dbReference>
<organism evidence="12 13">
    <name type="scientific">Flagellimonas maritima</name>
    <dbReference type="NCBI Taxonomy" id="1383885"/>
    <lineage>
        <taxon>Bacteria</taxon>
        <taxon>Pseudomonadati</taxon>
        <taxon>Bacteroidota</taxon>
        <taxon>Flavobacteriia</taxon>
        <taxon>Flavobacteriales</taxon>
        <taxon>Flavobacteriaceae</taxon>
        <taxon>Flagellimonas</taxon>
    </lineage>
</organism>
<keyword evidence="9 10" id="KW-0472">Membrane</keyword>
<keyword evidence="3" id="KW-0813">Transport</keyword>
<reference evidence="12 13" key="1">
    <citation type="submission" date="2018-06" db="EMBL/GenBank/DDBJ databases">
        <title>Spongiibacterium sp. HME9304 Genome sequencing and assembly.</title>
        <authorList>
            <person name="Kang H."/>
            <person name="Kim H."/>
            <person name="Joh K."/>
        </authorList>
    </citation>
    <scope>NUCLEOTIDE SEQUENCE [LARGE SCALE GENOMIC DNA]</scope>
    <source>
        <strain evidence="12 13">HME9304</strain>
    </source>
</reference>
<dbReference type="KEGG" id="spon:HME9304_02238"/>
<evidence type="ECO:0000256" key="1">
    <source>
        <dbReference type="ARBA" id="ARBA00004383"/>
    </source>
</evidence>
<evidence type="ECO:0000256" key="7">
    <source>
        <dbReference type="ARBA" id="ARBA00022927"/>
    </source>
</evidence>
<dbReference type="GO" id="GO:0055085">
    <property type="term" value="P:transmembrane transport"/>
    <property type="evidence" value="ECO:0007669"/>
    <property type="project" value="InterPro"/>
</dbReference>
<dbReference type="GO" id="GO:0031992">
    <property type="term" value="F:energy transducer activity"/>
    <property type="evidence" value="ECO:0007669"/>
    <property type="project" value="InterPro"/>
</dbReference>
<comment type="similarity">
    <text evidence="2">Belongs to the TonB family.</text>
</comment>
<dbReference type="SUPFAM" id="SSF74653">
    <property type="entry name" value="TolA/TonB C-terminal domain"/>
    <property type="match status" value="1"/>
</dbReference>
<evidence type="ECO:0000256" key="6">
    <source>
        <dbReference type="ARBA" id="ARBA00022692"/>
    </source>
</evidence>
<evidence type="ECO:0000256" key="8">
    <source>
        <dbReference type="ARBA" id="ARBA00022989"/>
    </source>
</evidence>
<evidence type="ECO:0000256" key="2">
    <source>
        <dbReference type="ARBA" id="ARBA00006555"/>
    </source>
</evidence>
<dbReference type="Pfam" id="PF03544">
    <property type="entry name" value="TonB_C"/>
    <property type="match status" value="1"/>
</dbReference>
<feature type="transmembrane region" description="Helical" evidence="10">
    <location>
        <begin position="16"/>
        <end position="34"/>
    </location>
</feature>
<sequence>MEAKKNEDYKIEKNSILYFSVGLAAVLLMIYLALEWKTYAVTEWDTAKLNLQDELTEEVPITFQKLPPPPPPKIQTPPTIEIADDDDDVIETVIEADETNQDTEILTVDEVDFEDNDVPDEVPFTVIEDVPIFPGCEGAKDKRACFQEKMQKHIRKNFRYPEPAQEMGLQGRVNLVFTIQKDGSIDEVKMRGPHKILETEAARIISKLPKMIPGKQRGTPVKVPFAIPITFKLQ</sequence>
<keyword evidence="6 10" id="KW-0812">Transmembrane</keyword>
<dbReference type="Proteomes" id="UP000248536">
    <property type="component" value="Chromosome"/>
</dbReference>
<dbReference type="GO" id="GO:0015031">
    <property type="term" value="P:protein transport"/>
    <property type="evidence" value="ECO:0007669"/>
    <property type="project" value="UniProtKB-KW"/>
</dbReference>
<dbReference type="InterPro" id="IPR003538">
    <property type="entry name" value="TonB"/>
</dbReference>
<keyword evidence="8 10" id="KW-1133">Transmembrane helix</keyword>
<dbReference type="PRINTS" id="PR01374">
    <property type="entry name" value="TONBPROTEIN"/>
</dbReference>
<keyword evidence="13" id="KW-1185">Reference proteome</keyword>
<protein>
    <recommendedName>
        <fullName evidence="11">TonB C-terminal domain-containing protein</fullName>
    </recommendedName>
</protein>
<name>A0A2Z4LTS3_9FLAO</name>
<evidence type="ECO:0000256" key="3">
    <source>
        <dbReference type="ARBA" id="ARBA00022448"/>
    </source>
</evidence>